<dbReference type="OrthoDB" id="191894at2"/>
<dbReference type="Proteomes" id="UP000252100">
    <property type="component" value="Chromosome"/>
</dbReference>
<proteinExistence type="predicted"/>
<sequence length="108" mass="12041">MNEWLKNGFFLGLGAAVAGKEKVQSYLDDLVSKGRITPREAEEFAEELIHKGEGKGEEWSQTSKDRVQGIFSDMGVATRDDVEQLEAKIERLEHMLTQSGADDDTTHS</sequence>
<dbReference type="AlphaFoldDB" id="A0A345BVE1"/>
<protein>
    <recommendedName>
        <fullName evidence="4">Polyhydroxyalkanoate synthesis regulator</fullName>
    </recommendedName>
</protein>
<reference evidence="2 3" key="1">
    <citation type="journal article" date="2018" name="J. Microbiol.">
        <title>Salicibibacter kimchii gen. nov., sp. nov., a moderately halophilic and alkalitolerant bacterium in the family Bacillaceae, isolated from kimchi.</title>
        <authorList>
            <person name="Jang J.Y."/>
            <person name="Oh Y.J."/>
            <person name="Lim S.K."/>
            <person name="Park H.K."/>
            <person name="Lee C."/>
            <person name="Kim J.Y."/>
            <person name="Lee M.A."/>
            <person name="Choi H.J."/>
        </authorList>
    </citation>
    <scope>NUCLEOTIDE SEQUENCE [LARGE SCALE GENOMIC DNA]</scope>
    <source>
        <strain evidence="2 3">NKC1-1</strain>
    </source>
</reference>
<dbReference type="RefSeq" id="WP_114370438.1">
    <property type="nucleotide sequence ID" value="NZ_CP031092.1"/>
</dbReference>
<keyword evidence="1" id="KW-0175">Coiled coil</keyword>
<gene>
    <name evidence="2" type="ORF">DT065_02075</name>
</gene>
<name>A0A345BVE1_9BACI</name>
<feature type="coiled-coil region" evidence="1">
    <location>
        <begin position="75"/>
        <end position="102"/>
    </location>
</feature>
<keyword evidence="3" id="KW-1185">Reference proteome</keyword>
<dbReference type="PANTHER" id="PTHR38664:SF1">
    <property type="entry name" value="SLR0058 PROTEIN"/>
    <property type="match status" value="1"/>
</dbReference>
<dbReference type="NCBIfam" id="NF047773">
    <property type="entry name" value="phas_rel_Lepto"/>
    <property type="match status" value="1"/>
</dbReference>
<dbReference type="KEGG" id="rue:DT065_02075"/>
<evidence type="ECO:0000313" key="2">
    <source>
        <dbReference type="EMBL" id="AXF54922.1"/>
    </source>
</evidence>
<organism evidence="2 3">
    <name type="scientific">Salicibibacter kimchii</name>
    <dbReference type="NCBI Taxonomy" id="2099786"/>
    <lineage>
        <taxon>Bacteria</taxon>
        <taxon>Bacillati</taxon>
        <taxon>Bacillota</taxon>
        <taxon>Bacilli</taxon>
        <taxon>Bacillales</taxon>
        <taxon>Bacillaceae</taxon>
        <taxon>Salicibibacter</taxon>
    </lineage>
</organism>
<evidence type="ECO:0000256" key="1">
    <source>
        <dbReference type="SAM" id="Coils"/>
    </source>
</evidence>
<evidence type="ECO:0008006" key="4">
    <source>
        <dbReference type="Google" id="ProtNLM"/>
    </source>
</evidence>
<dbReference type="EMBL" id="CP031092">
    <property type="protein sequence ID" value="AXF54922.1"/>
    <property type="molecule type" value="Genomic_DNA"/>
</dbReference>
<evidence type="ECO:0000313" key="3">
    <source>
        <dbReference type="Proteomes" id="UP000252100"/>
    </source>
</evidence>
<dbReference type="PANTHER" id="PTHR38664">
    <property type="entry name" value="SLR0058 PROTEIN"/>
    <property type="match status" value="1"/>
</dbReference>
<dbReference type="InterPro" id="IPR008769">
    <property type="entry name" value="PhaF_PhaI"/>
</dbReference>
<accession>A0A345BVE1</accession>